<keyword evidence="4" id="KW-0408">Iron</keyword>
<protein>
    <submittedName>
        <fullName evidence="7">Hemoglobin IV</fullName>
    </submittedName>
</protein>
<keyword evidence="5" id="KW-0561">Oxygen transport</keyword>
<proteinExistence type="evidence at transcript level"/>
<dbReference type="GO" id="GO:0046872">
    <property type="term" value="F:metal ion binding"/>
    <property type="evidence" value="ECO:0007669"/>
    <property type="project" value="UniProtKB-KW"/>
</dbReference>
<dbReference type="SUPFAM" id="SSF46458">
    <property type="entry name" value="Globin-like"/>
    <property type="match status" value="1"/>
</dbReference>
<reference evidence="7" key="3">
    <citation type="submission" date="2004-07" db="EMBL/GenBank/DDBJ databases">
        <authorList>
            <person name="Suzuki T."/>
        </authorList>
    </citation>
    <scope>NUCLEOTIDE SEQUENCE</scope>
</reference>
<dbReference type="InterPro" id="IPR000971">
    <property type="entry name" value="Globin"/>
</dbReference>
<evidence type="ECO:0000256" key="4">
    <source>
        <dbReference type="ARBA" id="ARBA00023004"/>
    </source>
</evidence>
<dbReference type="EMBL" id="AB186050">
    <property type="protein sequence ID" value="BAD34606.1"/>
    <property type="molecule type" value="mRNA"/>
</dbReference>
<dbReference type="InterPro" id="IPR012292">
    <property type="entry name" value="Globin/Proto"/>
</dbReference>
<comment type="similarity">
    <text evidence="5">Belongs to the globin family.</text>
</comment>
<evidence type="ECO:0000256" key="5">
    <source>
        <dbReference type="RuleBase" id="RU000356"/>
    </source>
</evidence>
<keyword evidence="2 5" id="KW-0349">Heme</keyword>
<evidence type="ECO:0000313" key="7">
    <source>
        <dbReference type="EMBL" id="BAD34606.1"/>
    </source>
</evidence>
<gene>
    <name evidence="7" type="primary">Hb-IV</name>
</gene>
<keyword evidence="3" id="KW-0479">Metal-binding</keyword>
<dbReference type="Gene3D" id="1.10.490.10">
    <property type="entry name" value="Globins"/>
    <property type="match status" value="1"/>
</dbReference>
<keyword evidence="1 5" id="KW-0813">Transport</keyword>
<dbReference type="AlphaFoldDB" id="Q6BBJ0"/>
<evidence type="ECO:0000259" key="6">
    <source>
        <dbReference type="PROSITE" id="PS01033"/>
    </source>
</evidence>
<sequence length="134" mass="15137">MVTAEEKALVQQTWALVYCTWESKNGVKFYEKMFAASTPIKEAFESFGTTNIEEMKRQAILFGDMLNSFILALNDEDALKCKIQGMIATHKKRNIRNMGLFKVAMQQLIAFVGTEKAAWTSVTDAILAQMKTNL</sequence>
<name>Q6BBJ0_9BIVA</name>
<dbReference type="GO" id="GO:0019825">
    <property type="term" value="F:oxygen binding"/>
    <property type="evidence" value="ECO:0007669"/>
    <property type="project" value="InterPro"/>
</dbReference>
<evidence type="ECO:0000256" key="3">
    <source>
        <dbReference type="ARBA" id="ARBA00022723"/>
    </source>
</evidence>
<reference evidence="7" key="1">
    <citation type="journal article" date="2000" name="Biochim. Biophys. Acta">
        <title>Isolation and cDNA-derived amino acid sequences of hemoglobin and myoglobin from the deep-sea clam Calyptogena kaikoi.</title>
        <authorList>
            <person name="Suzuki T."/>
            <person name="Kawamichi H."/>
            <person name="Ohtsuki R."/>
            <person name="Iwai M."/>
            <person name="Fujikura K."/>
        </authorList>
    </citation>
    <scope>NUCLEOTIDE SEQUENCE</scope>
</reference>
<dbReference type="GO" id="GO:0005344">
    <property type="term" value="F:oxygen carrier activity"/>
    <property type="evidence" value="ECO:0007669"/>
    <property type="project" value="UniProtKB-KW"/>
</dbReference>
<feature type="domain" description="Globin" evidence="6">
    <location>
        <begin position="1"/>
        <end position="134"/>
    </location>
</feature>
<dbReference type="GO" id="GO:0020037">
    <property type="term" value="F:heme binding"/>
    <property type="evidence" value="ECO:0007669"/>
    <property type="project" value="InterPro"/>
</dbReference>
<accession>Q6BBJ0</accession>
<evidence type="ECO:0000256" key="2">
    <source>
        <dbReference type="ARBA" id="ARBA00022617"/>
    </source>
</evidence>
<dbReference type="CDD" id="cd01040">
    <property type="entry name" value="Mb-like"/>
    <property type="match status" value="1"/>
</dbReference>
<reference evidence="7" key="2">
    <citation type="journal article" date="2003" name="Cell. Mol. Life Sci.">
        <title>Notable diversity in hemoglobin expression patterns among species of the deep-sea clam, Calyptogena.</title>
        <authorList>
            <person name="Kawano K."/>
            <person name="Iwasaki N."/>
            <person name="Suzuki T."/>
        </authorList>
    </citation>
    <scope>NUCLEOTIDE SEQUENCE</scope>
</reference>
<evidence type="ECO:0000256" key="1">
    <source>
        <dbReference type="ARBA" id="ARBA00022448"/>
    </source>
</evidence>
<dbReference type="InterPro" id="IPR009050">
    <property type="entry name" value="Globin-like_sf"/>
</dbReference>
<dbReference type="PROSITE" id="PS01033">
    <property type="entry name" value="GLOBIN"/>
    <property type="match status" value="1"/>
</dbReference>
<organism evidence="7">
    <name type="scientific">Ectenagena nautilei</name>
    <dbReference type="NCBI Taxonomy" id="43211"/>
    <lineage>
        <taxon>Eukaryota</taxon>
        <taxon>Metazoa</taxon>
        <taxon>Spiralia</taxon>
        <taxon>Lophotrochozoa</taxon>
        <taxon>Mollusca</taxon>
        <taxon>Bivalvia</taxon>
        <taxon>Autobranchia</taxon>
        <taxon>Heteroconchia</taxon>
        <taxon>Euheterodonta</taxon>
        <taxon>Imparidentia</taxon>
        <taxon>Neoheterodontei</taxon>
        <taxon>Venerida</taxon>
        <taxon>Glossoidea</taxon>
        <taxon>Vesicomyidae</taxon>
        <taxon>Ectenagena</taxon>
    </lineage>
</organism>
<dbReference type="Pfam" id="PF00042">
    <property type="entry name" value="Globin"/>
    <property type="match status" value="1"/>
</dbReference>
<dbReference type="InterPro" id="IPR044399">
    <property type="entry name" value="Mb-like_M"/>
</dbReference>